<evidence type="ECO:0000313" key="2">
    <source>
        <dbReference type="EMBL" id="KAF9737695.1"/>
    </source>
</evidence>
<keyword evidence="1" id="KW-0472">Membrane</keyword>
<dbReference type="EMBL" id="WJXW01000004">
    <property type="protein sequence ID" value="KAF9737695.1"/>
    <property type="molecule type" value="Genomic_DNA"/>
</dbReference>
<dbReference type="AlphaFoldDB" id="A0A9P6KSX8"/>
<evidence type="ECO:0000256" key="1">
    <source>
        <dbReference type="SAM" id="Phobius"/>
    </source>
</evidence>
<evidence type="ECO:0000313" key="3">
    <source>
        <dbReference type="Proteomes" id="UP000756921"/>
    </source>
</evidence>
<proteinExistence type="predicted"/>
<organism evidence="2 3">
    <name type="scientific">Paraphaeosphaeria minitans</name>
    <dbReference type="NCBI Taxonomy" id="565426"/>
    <lineage>
        <taxon>Eukaryota</taxon>
        <taxon>Fungi</taxon>
        <taxon>Dikarya</taxon>
        <taxon>Ascomycota</taxon>
        <taxon>Pezizomycotina</taxon>
        <taxon>Dothideomycetes</taxon>
        <taxon>Pleosporomycetidae</taxon>
        <taxon>Pleosporales</taxon>
        <taxon>Massarineae</taxon>
        <taxon>Didymosphaeriaceae</taxon>
        <taxon>Paraphaeosphaeria</taxon>
    </lineage>
</organism>
<keyword evidence="1" id="KW-0812">Transmembrane</keyword>
<dbReference type="Proteomes" id="UP000756921">
    <property type="component" value="Unassembled WGS sequence"/>
</dbReference>
<feature type="transmembrane region" description="Helical" evidence="1">
    <location>
        <begin position="9"/>
        <end position="28"/>
    </location>
</feature>
<sequence length="72" mass="8025">MRDLRYNEVLILSLFLVAIFLGAFIWWLHRNCVQVVQAEAVHIELGRRAEEVAARGKYGAGTTQVKGVQGGV</sequence>
<accession>A0A9P6KSX8</accession>
<keyword evidence="3" id="KW-1185">Reference proteome</keyword>
<reference evidence="2" key="1">
    <citation type="journal article" date="2020" name="Mol. Plant Microbe Interact.">
        <title>Genome Sequence of the Biocontrol Agent Coniothyrium minitans strain Conio (IMI 134523).</title>
        <authorList>
            <person name="Patel D."/>
            <person name="Shittu T.A."/>
            <person name="Baroncelli R."/>
            <person name="Muthumeenakshi S."/>
            <person name="Osborne T.H."/>
            <person name="Janganan T.K."/>
            <person name="Sreenivasaprasad S."/>
        </authorList>
    </citation>
    <scope>NUCLEOTIDE SEQUENCE</scope>
    <source>
        <strain evidence="2">Conio</strain>
    </source>
</reference>
<protein>
    <submittedName>
        <fullName evidence="2">Uncharacterized protein</fullName>
    </submittedName>
</protein>
<gene>
    <name evidence="2" type="ORF">PMIN01_05474</name>
</gene>
<name>A0A9P6KSX8_9PLEO</name>
<comment type="caution">
    <text evidence="2">The sequence shown here is derived from an EMBL/GenBank/DDBJ whole genome shotgun (WGS) entry which is preliminary data.</text>
</comment>
<keyword evidence="1" id="KW-1133">Transmembrane helix</keyword>